<reference evidence="2" key="1">
    <citation type="submission" date="2016-11" db="UniProtKB">
        <authorList>
            <consortium name="WormBaseParasite"/>
        </authorList>
    </citation>
    <scope>IDENTIFICATION</scope>
    <source>
        <strain evidence="2">pt0022</strain>
    </source>
</reference>
<dbReference type="Pfam" id="PF00622">
    <property type="entry name" value="SPRY"/>
    <property type="match status" value="1"/>
</dbReference>
<dbReference type="InterPro" id="IPR035766">
    <property type="entry name" value="SPRYD7"/>
</dbReference>
<sequence length="233" mass="25758">MFNFPEKESALRDILLRNTKPNDQKRNIGSQIMFDSCFPPLRMCLECVQGPSFSVTQNNSHSQNEPHSVRLDTVFMGDDVVLLKNGQRICGSGATLGTAPIVQNKAYFQVTIQQTGIWGIGLATRSATLNSVPVTANCWVLRQDGQIVANGEVLGKLDEPIDESDCIGVAFDHVELKFYKNGVLLPLSISNIKGQVYPIVYVGDNAILDVAFRLFSYNAPEGYEEIMLEQTIL</sequence>
<dbReference type="SUPFAM" id="SSF49899">
    <property type="entry name" value="Concanavalin A-like lectins/glucanases"/>
    <property type="match status" value="1"/>
</dbReference>
<dbReference type="InterPro" id="IPR043136">
    <property type="entry name" value="B30.2/SPRY_sf"/>
</dbReference>
<organism evidence="2">
    <name type="scientific">Wuchereria bancrofti</name>
    <dbReference type="NCBI Taxonomy" id="6293"/>
    <lineage>
        <taxon>Eukaryota</taxon>
        <taxon>Metazoa</taxon>
        <taxon>Ecdysozoa</taxon>
        <taxon>Nematoda</taxon>
        <taxon>Chromadorea</taxon>
        <taxon>Rhabditida</taxon>
        <taxon>Spirurina</taxon>
        <taxon>Spiruromorpha</taxon>
        <taxon>Filarioidea</taxon>
        <taxon>Onchocercidae</taxon>
        <taxon>Wuchereria</taxon>
    </lineage>
</organism>
<dbReference type="CDD" id="cd12880">
    <property type="entry name" value="SPRYD7"/>
    <property type="match status" value="1"/>
</dbReference>
<protein>
    <submittedName>
        <fullName evidence="2">SPRY domain-containing protein</fullName>
    </submittedName>
</protein>
<dbReference type="WBParaSite" id="maker-PairedContig_4283-snap-gene-0.7-mRNA-1">
    <property type="protein sequence ID" value="maker-PairedContig_4283-snap-gene-0.7-mRNA-1"/>
    <property type="gene ID" value="maker-PairedContig_4283-snap-gene-0.7"/>
</dbReference>
<dbReference type="Gene3D" id="2.60.120.920">
    <property type="match status" value="1"/>
</dbReference>
<dbReference type="InterPro" id="IPR003877">
    <property type="entry name" value="SPRY_dom"/>
</dbReference>
<evidence type="ECO:0000259" key="1">
    <source>
        <dbReference type="SMART" id="SM00449"/>
    </source>
</evidence>
<dbReference type="PANTHER" id="PTHR20951">
    <property type="entry name" value="C13ORF1 PROTEIN-RELATED"/>
    <property type="match status" value="1"/>
</dbReference>
<name>A0A1I8ERB3_WUCBA</name>
<dbReference type="AlphaFoldDB" id="A0A1I8ERB3"/>
<accession>A0A1I8ERB3</accession>
<dbReference type="PANTHER" id="PTHR20951:SF2">
    <property type="entry name" value="SPRY DOMAIN-CONTAINING PROTEIN 7"/>
    <property type="match status" value="1"/>
</dbReference>
<dbReference type="SMART" id="SM00449">
    <property type="entry name" value="SPRY"/>
    <property type="match status" value="1"/>
</dbReference>
<dbReference type="STRING" id="6293.A0A1I8ERB3"/>
<evidence type="ECO:0000313" key="2">
    <source>
        <dbReference type="WBParaSite" id="maker-PairedContig_4283-snap-gene-0.7-mRNA-1"/>
    </source>
</evidence>
<proteinExistence type="predicted"/>
<feature type="domain" description="SPRY" evidence="1">
    <location>
        <begin position="103"/>
        <end position="216"/>
    </location>
</feature>
<dbReference type="InterPro" id="IPR013320">
    <property type="entry name" value="ConA-like_dom_sf"/>
</dbReference>